<reference evidence="1" key="1">
    <citation type="submission" date="2014-09" db="EMBL/GenBank/DDBJ databases">
        <authorList>
            <person name="Magalhaes I.L.F."/>
            <person name="Oliveira U."/>
            <person name="Santos F.R."/>
            <person name="Vidigal T.H.D.A."/>
            <person name="Brescovit A.D."/>
            <person name="Santos A.J."/>
        </authorList>
    </citation>
    <scope>NUCLEOTIDE SEQUENCE</scope>
    <source>
        <tissue evidence="1">Shoot tissue taken approximately 20 cm above the soil surface</tissue>
    </source>
</reference>
<reference evidence="1" key="2">
    <citation type="journal article" date="2015" name="Data Brief">
        <title>Shoot transcriptome of the giant reed, Arundo donax.</title>
        <authorList>
            <person name="Barrero R.A."/>
            <person name="Guerrero F.D."/>
            <person name="Moolhuijzen P."/>
            <person name="Goolsby J.A."/>
            <person name="Tidwell J."/>
            <person name="Bellgard S.E."/>
            <person name="Bellgard M.I."/>
        </authorList>
    </citation>
    <scope>NUCLEOTIDE SEQUENCE</scope>
    <source>
        <tissue evidence="1">Shoot tissue taken approximately 20 cm above the soil surface</tissue>
    </source>
</reference>
<proteinExistence type="predicted"/>
<accession>A0A0A9F6S6</accession>
<organism evidence="1">
    <name type="scientific">Arundo donax</name>
    <name type="common">Giant reed</name>
    <name type="synonym">Donax arundinaceus</name>
    <dbReference type="NCBI Taxonomy" id="35708"/>
    <lineage>
        <taxon>Eukaryota</taxon>
        <taxon>Viridiplantae</taxon>
        <taxon>Streptophyta</taxon>
        <taxon>Embryophyta</taxon>
        <taxon>Tracheophyta</taxon>
        <taxon>Spermatophyta</taxon>
        <taxon>Magnoliopsida</taxon>
        <taxon>Liliopsida</taxon>
        <taxon>Poales</taxon>
        <taxon>Poaceae</taxon>
        <taxon>PACMAD clade</taxon>
        <taxon>Arundinoideae</taxon>
        <taxon>Arundineae</taxon>
        <taxon>Arundo</taxon>
    </lineage>
</organism>
<evidence type="ECO:0000313" key="1">
    <source>
        <dbReference type="EMBL" id="JAE08037.1"/>
    </source>
</evidence>
<dbReference type="AlphaFoldDB" id="A0A0A9F6S6"/>
<protein>
    <submittedName>
        <fullName evidence="1">Uncharacterized protein</fullName>
    </submittedName>
</protein>
<dbReference type="EMBL" id="GBRH01189859">
    <property type="protein sequence ID" value="JAE08037.1"/>
    <property type="molecule type" value="Transcribed_RNA"/>
</dbReference>
<sequence>MMQSRPLKFINELASRQKSFLTFMTTANILSWPGHSNFLH</sequence>
<name>A0A0A9F6S6_ARUDO</name>